<evidence type="ECO:0000256" key="2">
    <source>
        <dbReference type="SAM" id="MobiDB-lite"/>
    </source>
</evidence>
<evidence type="ECO:0000259" key="3">
    <source>
        <dbReference type="Pfam" id="PF13952"/>
    </source>
</evidence>
<dbReference type="InterPro" id="IPR004252">
    <property type="entry name" value="Probable_transposase_24"/>
</dbReference>
<dbReference type="PANTHER" id="PTHR10775:SF173">
    <property type="match status" value="1"/>
</dbReference>
<feature type="compositionally biased region" description="Acidic residues" evidence="2">
    <location>
        <begin position="641"/>
        <end position="654"/>
    </location>
</feature>
<feature type="region of interest" description="Disordered" evidence="2">
    <location>
        <begin position="625"/>
        <end position="654"/>
    </location>
</feature>
<gene>
    <name evidence="6" type="ORF">CXB51_031432</name>
</gene>
<evidence type="ECO:0008006" key="8">
    <source>
        <dbReference type="Google" id="ProtNLM"/>
    </source>
</evidence>
<name>A0A8J5XQQ9_9ROSI</name>
<dbReference type="Proteomes" id="UP000701853">
    <property type="component" value="Chromosome 12"/>
</dbReference>
<accession>A0A8J5XQQ9</accession>
<evidence type="ECO:0000313" key="7">
    <source>
        <dbReference type="Proteomes" id="UP000701853"/>
    </source>
</evidence>
<evidence type="ECO:0000256" key="1">
    <source>
        <dbReference type="SAM" id="Coils"/>
    </source>
</evidence>
<sequence length="1469" mass="169338">MLPIEPVDRHRYVPRWTLITTVMVSSQRTNRYNFISHLSLMLEHCSVPSARPEASYIMEKLMFMSFVEYDSAHAKLFCHILLRCTASLAVSLILVQVGTCKTDIAKYTTAIDICSRYVQPLFAGESGVDQKCGNIYWHSCEVVYEHLIVDGFIRGYKKWIFHGECTSSGTSSTINPTYPDTDYHQYVRQDDMEDMLQDAFNMRSHGEQSFPPDFVISEDCNITGNVFCETGTSAPNEEPNEEAAKFYNLLNEMNEELYEGSKYLKLSFCIRLFHLKCLGGWTGNSFTMLLEFLREMFPFAKIPQSCQDMKRLIKDLGLGYDKIHSCLNDCMLYWGDQKNQQSCHVCGKSRWMNSNTEDVNTDEGGAQLRKKPVKVLRYFPLIPRLQRLFISSKTAESMTWHNDQWTDDGLLRHPADSLAWKSFDSKFPSFASDPRNVRLGLAANGFNPFKIMSTSYSTWPVVLVPYNLPPWICMKQSSFILSMIIPGEKGPGNDIDIYLQPLIKELKQLWSGVETYDVLRKENFNLRAALLWTINDFPAYANLSGWSTKGRYACPCYAAQTCSKWLYNGKKFSYMGHRRWLDENHKFRFQRTLFDSTEEYRGAPEQTVGSEILFMLKDINFSYGKMNQPPITQTRRRSRDESDDESDEEDDPNEAELWKKRSIFFELPYWEHNILRHNLDVMHIEKNVCENIIGTILNVDGKSKDNLQSRLDLVDMRIRRDLHPQVLPNGKCRLPPSIFSMSKKEKEVFCMVLKDIKVPDAYASNISRCVSFKDRRLYSLKSHDYHILMQDLLPIALRCCMSKNVTSCIIGLSNIMKAICGKVLNVEKLERVQDRAALTLCNLEKIFPPSFFTIMVHLVIHLPHEVILGGPAHRYVLFHHDSMEPLRNEYKQILRSRARSRRLQHREINKLFTESFHEWLSQTVWSGKDVNDEIKWLSQGPNRVIKRYSAFLINGYRFHTKYRERMRRTQNCGVVVNSSITSYANARDSNSVEGNVEYYGLLTDIIELDYYGRWKVILFRCDWVDVNTARGIKKDQFGFTMVNFSRLIHTGQQLMDEPYVFSSQVKQVFYSKDPTDEGWYVVLRNTPRDLFDMGNGSRDDIVERSETLPFPEQNLDENIPSTRKMRRRRLRGLSIVQNTPNSEEGNSEQQTAVGSSNVPETLDEPEEFQTENGGTRRVRGRTLLSDLYDLDPANRVKVSRNTYGQPVGSEARLLAGYIGILARNANMLPINYESWHHMPDSNKNQTLANIKDRFALEVSDDYIKKTLGSRSFASVAEAEEVKSGQKVGRLQLFEITHRKKDGSPMTSEAGEIMEKLKDKKAEYEATASTDSSVNLENIDNRIITEVLGPERYGRVRFQGSGITPTQYFGSGSQQYMPSGSQAKAEVQRLRDQMAQMQANTVEQIAEVQRKYEELQQQLRAEAVKREAAAAAREAAAAAREAEHRKKYDDLQLQLQQMMQMFQQSQKPAS</sequence>
<evidence type="ECO:0000259" key="4">
    <source>
        <dbReference type="Pfam" id="PF13960"/>
    </source>
</evidence>
<keyword evidence="7" id="KW-1185">Reference proteome</keyword>
<dbReference type="Pfam" id="PF13963">
    <property type="entry name" value="Transpos_assoc"/>
    <property type="match status" value="1"/>
</dbReference>
<dbReference type="Pfam" id="PF13952">
    <property type="entry name" value="DUF4216"/>
    <property type="match status" value="1"/>
</dbReference>
<evidence type="ECO:0000313" key="6">
    <source>
        <dbReference type="EMBL" id="KAG8474476.1"/>
    </source>
</evidence>
<feature type="domain" description="Transposase-associated" evidence="5">
    <location>
        <begin position="130"/>
        <end position="164"/>
    </location>
</feature>
<reference evidence="6 7" key="1">
    <citation type="journal article" date="2021" name="bioRxiv">
        <title>The Gossypium anomalum genome as a resource for cotton improvement and evolutionary analysis of hybrid incompatibility.</title>
        <authorList>
            <person name="Grover C.E."/>
            <person name="Yuan D."/>
            <person name="Arick M.A."/>
            <person name="Miller E.R."/>
            <person name="Hu G."/>
            <person name="Peterson D.G."/>
            <person name="Wendel J.F."/>
            <person name="Udall J.A."/>
        </authorList>
    </citation>
    <scope>NUCLEOTIDE SEQUENCE [LARGE SCALE GENOMIC DNA]</scope>
    <source>
        <strain evidence="6">JFW-Udall</strain>
        <tissue evidence="6">Leaf</tissue>
    </source>
</reference>
<dbReference type="Pfam" id="PF02992">
    <property type="entry name" value="Transposase_21"/>
    <property type="match status" value="1"/>
</dbReference>
<dbReference type="PANTHER" id="PTHR10775">
    <property type="entry name" value="OS08G0208400 PROTEIN"/>
    <property type="match status" value="1"/>
</dbReference>
<dbReference type="EMBL" id="JAHUZN010000012">
    <property type="protein sequence ID" value="KAG8474476.1"/>
    <property type="molecule type" value="Genomic_DNA"/>
</dbReference>
<dbReference type="Pfam" id="PF13960">
    <property type="entry name" value="DUF4218"/>
    <property type="match status" value="1"/>
</dbReference>
<keyword evidence="1" id="KW-0175">Coiled coil</keyword>
<feature type="compositionally biased region" description="Polar residues" evidence="2">
    <location>
        <begin position="1135"/>
        <end position="1159"/>
    </location>
</feature>
<dbReference type="InterPro" id="IPR004242">
    <property type="entry name" value="Transposase_21"/>
</dbReference>
<comment type="caution">
    <text evidence="6">The sequence shown here is derived from an EMBL/GenBank/DDBJ whole genome shotgun (WGS) entry which is preliminary data.</text>
</comment>
<proteinExistence type="predicted"/>
<feature type="domain" description="DUF4218" evidence="4">
    <location>
        <begin position="819"/>
        <end position="878"/>
    </location>
</feature>
<protein>
    <recommendedName>
        <fullName evidence="8">Transposase</fullName>
    </recommendedName>
</protein>
<dbReference type="InterPro" id="IPR025452">
    <property type="entry name" value="DUF4218"/>
</dbReference>
<dbReference type="Pfam" id="PF03004">
    <property type="entry name" value="Transposase_24"/>
    <property type="match status" value="1"/>
</dbReference>
<dbReference type="OrthoDB" id="910906at2759"/>
<organism evidence="6 7">
    <name type="scientific">Gossypium anomalum</name>
    <dbReference type="NCBI Taxonomy" id="47600"/>
    <lineage>
        <taxon>Eukaryota</taxon>
        <taxon>Viridiplantae</taxon>
        <taxon>Streptophyta</taxon>
        <taxon>Embryophyta</taxon>
        <taxon>Tracheophyta</taxon>
        <taxon>Spermatophyta</taxon>
        <taxon>Magnoliopsida</taxon>
        <taxon>eudicotyledons</taxon>
        <taxon>Gunneridae</taxon>
        <taxon>Pentapetalae</taxon>
        <taxon>rosids</taxon>
        <taxon>malvids</taxon>
        <taxon>Malvales</taxon>
        <taxon>Malvaceae</taxon>
        <taxon>Malvoideae</taxon>
        <taxon>Gossypium</taxon>
    </lineage>
</organism>
<dbReference type="InterPro" id="IPR029480">
    <property type="entry name" value="Transpos_assoc"/>
</dbReference>
<evidence type="ECO:0000259" key="5">
    <source>
        <dbReference type="Pfam" id="PF13963"/>
    </source>
</evidence>
<feature type="domain" description="DUF4216" evidence="3">
    <location>
        <begin position="1006"/>
        <end position="1082"/>
    </location>
</feature>
<feature type="region of interest" description="Disordered" evidence="2">
    <location>
        <begin position="1134"/>
        <end position="1179"/>
    </location>
</feature>
<dbReference type="InterPro" id="IPR025312">
    <property type="entry name" value="DUF4216"/>
</dbReference>
<feature type="coiled-coil region" evidence="1">
    <location>
        <begin position="1379"/>
        <end position="1460"/>
    </location>
</feature>